<organism evidence="3 4">
    <name type="scientific">Shewanella pneumatophori</name>
    <dbReference type="NCBI Taxonomy" id="314092"/>
    <lineage>
        <taxon>Bacteria</taxon>
        <taxon>Pseudomonadati</taxon>
        <taxon>Pseudomonadota</taxon>
        <taxon>Gammaproteobacteria</taxon>
        <taxon>Alteromonadales</taxon>
        <taxon>Shewanellaceae</taxon>
        <taxon>Shewanella</taxon>
    </lineage>
</organism>
<dbReference type="EMBL" id="JAKILB010000007">
    <property type="protein sequence ID" value="MCL1139341.1"/>
    <property type="molecule type" value="Genomic_DNA"/>
</dbReference>
<dbReference type="NCBIfam" id="NF046101">
    <property type="entry name" value="PA3496_fam"/>
    <property type="match status" value="1"/>
</dbReference>
<evidence type="ECO:0000256" key="1">
    <source>
        <dbReference type="SAM" id="Coils"/>
    </source>
</evidence>
<accession>A0A9X1ZP18</accession>
<evidence type="ECO:0000256" key="2">
    <source>
        <dbReference type="SAM" id="MobiDB-lite"/>
    </source>
</evidence>
<dbReference type="Proteomes" id="UP001139293">
    <property type="component" value="Unassembled WGS sequence"/>
</dbReference>
<evidence type="ECO:0000313" key="4">
    <source>
        <dbReference type="Proteomes" id="UP001139293"/>
    </source>
</evidence>
<proteinExistence type="predicted"/>
<dbReference type="AlphaFoldDB" id="A0A9X1ZP18"/>
<comment type="caution">
    <text evidence="3">The sequence shown here is derived from an EMBL/GenBank/DDBJ whole genome shotgun (WGS) entry which is preliminary data.</text>
</comment>
<reference evidence="3" key="1">
    <citation type="submission" date="2022-01" db="EMBL/GenBank/DDBJ databases">
        <title>Whole genome-based taxonomy of the Shewanellaceae.</title>
        <authorList>
            <person name="Martin-Rodriguez A.J."/>
        </authorList>
    </citation>
    <scope>NUCLEOTIDE SEQUENCE</scope>
    <source>
        <strain evidence="3">KCTC 23973</strain>
    </source>
</reference>
<evidence type="ECO:0000313" key="3">
    <source>
        <dbReference type="EMBL" id="MCL1139341.1"/>
    </source>
</evidence>
<dbReference type="RefSeq" id="WP_248471125.1">
    <property type="nucleotide sequence ID" value="NZ_JAKILB010000007.1"/>
</dbReference>
<gene>
    <name evidence="3" type="ORF">L2740_12395</name>
</gene>
<feature type="region of interest" description="Disordered" evidence="2">
    <location>
        <begin position="1"/>
        <end position="29"/>
    </location>
</feature>
<keyword evidence="1" id="KW-0175">Coiled coil</keyword>
<protein>
    <submittedName>
        <fullName evidence="3">Uncharacterized protein</fullName>
    </submittedName>
</protein>
<dbReference type="InterPro" id="IPR058059">
    <property type="entry name" value="PA3496-like"/>
</dbReference>
<sequence length="59" mass="6907">MAQTFELVPNDAEMEAYTTPKDQQSADELARKKAVKKRLEDYLEQAQLKRDLSEDDFWA</sequence>
<keyword evidence="4" id="KW-1185">Reference proteome</keyword>
<feature type="coiled-coil region" evidence="1">
    <location>
        <begin position="29"/>
        <end position="56"/>
    </location>
</feature>
<name>A0A9X1ZP18_9GAMM</name>